<reference evidence="2" key="1">
    <citation type="submission" date="2014-02" db="EMBL/GenBank/DDBJ databases">
        <title>Expanding our view of genomic diversity in Candidatus Accumulibacter clades.</title>
        <authorList>
            <person name="Skennerton C.T."/>
            <person name="Barr J.J."/>
            <person name="Slater F.R."/>
            <person name="Bond P.L."/>
            <person name="Tyson G.W."/>
        </authorList>
    </citation>
    <scope>NUCLEOTIDE SEQUENCE [LARGE SCALE GENOMIC DNA]</scope>
</reference>
<evidence type="ECO:0000259" key="1">
    <source>
        <dbReference type="Pfam" id="PF14261"/>
    </source>
</evidence>
<feature type="domain" description="DUF4351" evidence="1">
    <location>
        <begin position="48"/>
        <end position="99"/>
    </location>
</feature>
<accession>A0A080MB59</accession>
<dbReference type="Proteomes" id="UP000021315">
    <property type="component" value="Unassembled WGS sequence"/>
</dbReference>
<gene>
    <name evidence="2" type="ORF">AW06_000414</name>
</gene>
<dbReference type="Pfam" id="PF14261">
    <property type="entry name" value="DUF4351"/>
    <property type="match status" value="1"/>
</dbReference>
<dbReference type="AlphaFoldDB" id="A0A080MB59"/>
<keyword evidence="3" id="KW-1185">Reference proteome</keyword>
<comment type="caution">
    <text evidence="2">The sequence shown here is derived from an EMBL/GenBank/DDBJ whole genome shotgun (WGS) entry which is preliminary data.</text>
</comment>
<proteinExistence type="predicted"/>
<sequence>MFPIWIRATLMRKGEYRTLLPEIDVLQELKVMLAERLEEWAHGYGARGEEKRVAMALQRLLVRRFGVLPPDLASHIAAASREEIETWLDRVLDARSMEDVFGPTEH</sequence>
<dbReference type="InterPro" id="IPR025587">
    <property type="entry name" value="DUF4351"/>
</dbReference>
<dbReference type="STRING" id="1453999.AW06_000414"/>
<dbReference type="EMBL" id="JDST02000008">
    <property type="protein sequence ID" value="KFB78191.1"/>
    <property type="molecule type" value="Genomic_DNA"/>
</dbReference>
<evidence type="ECO:0000313" key="2">
    <source>
        <dbReference type="EMBL" id="KFB78191.1"/>
    </source>
</evidence>
<name>A0A080MB59_9PROT</name>
<protein>
    <recommendedName>
        <fullName evidence="1">DUF4351 domain-containing protein</fullName>
    </recommendedName>
</protein>
<organism evidence="2 3">
    <name type="scientific">Candidatus Accumulibacter cognatus</name>
    <dbReference type="NCBI Taxonomy" id="2954383"/>
    <lineage>
        <taxon>Bacteria</taxon>
        <taxon>Pseudomonadati</taxon>
        <taxon>Pseudomonadota</taxon>
        <taxon>Betaproteobacteria</taxon>
        <taxon>Candidatus Accumulibacter</taxon>
    </lineage>
</organism>
<evidence type="ECO:0000313" key="3">
    <source>
        <dbReference type="Proteomes" id="UP000021315"/>
    </source>
</evidence>